<keyword evidence="6" id="KW-0238">DNA-binding</keyword>
<dbReference type="Pfam" id="PF02586">
    <property type="entry name" value="SRAP"/>
    <property type="match status" value="1"/>
</dbReference>
<evidence type="ECO:0000313" key="9">
    <source>
        <dbReference type="EMBL" id="PDS22789.1"/>
    </source>
</evidence>
<dbReference type="EMBL" id="PCMW01000079">
    <property type="protein sequence ID" value="PDS22789.1"/>
    <property type="molecule type" value="Genomic_DNA"/>
</dbReference>
<dbReference type="EC" id="3.4.-.-" evidence="8"/>
<keyword evidence="5" id="KW-0190">Covalent protein-DNA linkage</keyword>
<dbReference type="SUPFAM" id="SSF143081">
    <property type="entry name" value="BB1717-like"/>
    <property type="match status" value="1"/>
</dbReference>
<keyword evidence="7" id="KW-0456">Lyase</keyword>
<keyword evidence="3" id="KW-0227">DNA damage</keyword>
<comment type="caution">
    <text evidence="9">The sequence shown here is derived from an EMBL/GenBank/DDBJ whole genome shotgun (WGS) entry which is preliminary data.</text>
</comment>
<protein>
    <recommendedName>
        <fullName evidence="8">Abasic site processing protein</fullName>
        <ecNumber evidence="8">3.4.-.-</ecNumber>
    </recommendedName>
</protein>
<dbReference type="RefSeq" id="WP_097554633.1">
    <property type="nucleotide sequence ID" value="NZ_PCMW01000079.1"/>
</dbReference>
<dbReference type="InterPro" id="IPR003738">
    <property type="entry name" value="SRAP"/>
</dbReference>
<sequence>MCFHSKQTKSAQEVENRFKAKVENASLFQLQESCNGFDFGLNPIITDDKPAVIQHFNWGLIPSWSKDEDIKKLTLNARIESVEEKPSFKSSINKRCLVIANGFYEWQWLDSKGKNKIKYEIGIGNDDLFAFAGLYSQWINSLTGEVKNTYTIVTTQANDLMAEIHNTKKRMPIILKPEDEDNWLHHAPITDFAFPYQVPLIAQKKGTHLSLF</sequence>
<evidence type="ECO:0000256" key="7">
    <source>
        <dbReference type="ARBA" id="ARBA00023239"/>
    </source>
</evidence>
<dbReference type="OrthoDB" id="9782620at2"/>
<dbReference type="GO" id="GO:0008233">
    <property type="term" value="F:peptidase activity"/>
    <property type="evidence" value="ECO:0007669"/>
    <property type="project" value="UniProtKB-KW"/>
</dbReference>
<accession>A0A2H3K9H3</accession>
<dbReference type="GO" id="GO:0006508">
    <property type="term" value="P:proteolysis"/>
    <property type="evidence" value="ECO:0007669"/>
    <property type="project" value="UniProtKB-KW"/>
</dbReference>
<gene>
    <name evidence="9" type="ORF">B0A77_12280</name>
</gene>
<dbReference type="AlphaFoldDB" id="A0A2H3K9H3"/>
<evidence type="ECO:0000256" key="3">
    <source>
        <dbReference type="ARBA" id="ARBA00022763"/>
    </source>
</evidence>
<proteinExistence type="inferred from homology"/>
<evidence type="ECO:0000256" key="2">
    <source>
        <dbReference type="ARBA" id="ARBA00022670"/>
    </source>
</evidence>
<dbReference type="GO" id="GO:0106300">
    <property type="term" value="P:protein-DNA covalent cross-linking repair"/>
    <property type="evidence" value="ECO:0007669"/>
    <property type="project" value="InterPro"/>
</dbReference>
<dbReference type="PANTHER" id="PTHR13604:SF0">
    <property type="entry name" value="ABASIC SITE PROCESSING PROTEIN HMCES"/>
    <property type="match status" value="1"/>
</dbReference>
<keyword evidence="4 8" id="KW-0378">Hydrolase</keyword>
<evidence type="ECO:0000256" key="4">
    <source>
        <dbReference type="ARBA" id="ARBA00022801"/>
    </source>
</evidence>
<dbReference type="PANTHER" id="PTHR13604">
    <property type="entry name" value="DC12-RELATED"/>
    <property type="match status" value="1"/>
</dbReference>
<evidence type="ECO:0000256" key="6">
    <source>
        <dbReference type="ARBA" id="ARBA00023125"/>
    </source>
</evidence>
<dbReference type="InterPro" id="IPR036590">
    <property type="entry name" value="SRAP-like"/>
</dbReference>
<comment type="similarity">
    <text evidence="1 8">Belongs to the SOS response-associated peptidase family.</text>
</comment>
<name>A0A2H3K9H3_9FLAO</name>
<dbReference type="Gene3D" id="3.90.1680.10">
    <property type="entry name" value="SOS response associated peptidase-like"/>
    <property type="match status" value="1"/>
</dbReference>
<evidence type="ECO:0000313" key="10">
    <source>
        <dbReference type="Proteomes" id="UP000220828"/>
    </source>
</evidence>
<dbReference type="GO" id="GO:0016829">
    <property type="term" value="F:lyase activity"/>
    <property type="evidence" value="ECO:0007669"/>
    <property type="project" value="UniProtKB-KW"/>
</dbReference>
<organism evidence="9 10">
    <name type="scientific">Flavobacterium branchiophilum</name>
    <dbReference type="NCBI Taxonomy" id="55197"/>
    <lineage>
        <taxon>Bacteria</taxon>
        <taxon>Pseudomonadati</taxon>
        <taxon>Bacteroidota</taxon>
        <taxon>Flavobacteriia</taxon>
        <taxon>Flavobacteriales</taxon>
        <taxon>Flavobacteriaceae</taxon>
        <taxon>Flavobacterium</taxon>
    </lineage>
</organism>
<evidence type="ECO:0000256" key="8">
    <source>
        <dbReference type="RuleBase" id="RU364100"/>
    </source>
</evidence>
<reference evidence="9 10" key="1">
    <citation type="submission" date="2017-09" db="EMBL/GenBank/DDBJ databases">
        <title>Whole genomes of Flavobacteriaceae.</title>
        <authorList>
            <person name="Stine C."/>
            <person name="Li C."/>
            <person name="Tadesse D."/>
        </authorList>
    </citation>
    <scope>NUCLEOTIDE SEQUENCE [LARGE SCALE GENOMIC DNA]</scope>
    <source>
        <strain evidence="9 10">ATCC 35036</strain>
    </source>
</reference>
<evidence type="ECO:0000256" key="5">
    <source>
        <dbReference type="ARBA" id="ARBA00023124"/>
    </source>
</evidence>
<dbReference type="Proteomes" id="UP000220828">
    <property type="component" value="Unassembled WGS sequence"/>
</dbReference>
<keyword evidence="2 8" id="KW-0645">Protease</keyword>
<evidence type="ECO:0000256" key="1">
    <source>
        <dbReference type="ARBA" id="ARBA00008136"/>
    </source>
</evidence>
<dbReference type="GO" id="GO:0003697">
    <property type="term" value="F:single-stranded DNA binding"/>
    <property type="evidence" value="ECO:0007669"/>
    <property type="project" value="InterPro"/>
</dbReference>